<evidence type="ECO:0000313" key="2">
    <source>
        <dbReference type="EMBL" id="CAD7078188.1"/>
    </source>
</evidence>
<dbReference type="Proteomes" id="UP000594454">
    <property type="component" value="Chromosome 1"/>
</dbReference>
<dbReference type="OrthoDB" id="7899880at2759"/>
<evidence type="ECO:0000313" key="3">
    <source>
        <dbReference type="Proteomes" id="UP000594454"/>
    </source>
</evidence>
<proteinExistence type="predicted"/>
<keyword evidence="1" id="KW-1133">Transmembrane helix</keyword>
<dbReference type="EMBL" id="LR899009">
    <property type="protein sequence ID" value="CAD7078188.1"/>
    <property type="molecule type" value="Genomic_DNA"/>
</dbReference>
<gene>
    <name evidence="2" type="ORF">HERILL_LOCUS1471</name>
</gene>
<keyword evidence="1" id="KW-0812">Transmembrane</keyword>
<feature type="transmembrane region" description="Helical" evidence="1">
    <location>
        <begin position="13"/>
        <end position="32"/>
    </location>
</feature>
<evidence type="ECO:0000256" key="1">
    <source>
        <dbReference type="SAM" id="Phobius"/>
    </source>
</evidence>
<protein>
    <submittedName>
        <fullName evidence="2">Uncharacterized protein</fullName>
    </submittedName>
</protein>
<name>A0A7R8UCJ2_HERIL</name>
<reference evidence="2 3" key="1">
    <citation type="submission" date="2020-11" db="EMBL/GenBank/DDBJ databases">
        <authorList>
            <person name="Wallbank WR R."/>
            <person name="Pardo Diaz C."/>
            <person name="Kozak K."/>
            <person name="Martin S."/>
            <person name="Jiggins C."/>
            <person name="Moest M."/>
            <person name="Warren A I."/>
            <person name="Generalovic N T."/>
            <person name="Byers J.R.P. K."/>
            <person name="Montejo-Kovacevich G."/>
            <person name="Yen C E."/>
        </authorList>
    </citation>
    <scope>NUCLEOTIDE SEQUENCE [LARGE SCALE GENOMIC DNA]</scope>
</reference>
<keyword evidence="3" id="KW-1185">Reference proteome</keyword>
<sequence>MAFVSDLVISPNVIPWSLVPAVFVGLWALIFIDFKNFMGSKVAYTVFTAKDPINCYQDYKSSDSKAE</sequence>
<dbReference type="AlphaFoldDB" id="A0A7R8UCJ2"/>
<organism evidence="2 3">
    <name type="scientific">Hermetia illucens</name>
    <name type="common">Black soldier fly</name>
    <dbReference type="NCBI Taxonomy" id="343691"/>
    <lineage>
        <taxon>Eukaryota</taxon>
        <taxon>Metazoa</taxon>
        <taxon>Ecdysozoa</taxon>
        <taxon>Arthropoda</taxon>
        <taxon>Hexapoda</taxon>
        <taxon>Insecta</taxon>
        <taxon>Pterygota</taxon>
        <taxon>Neoptera</taxon>
        <taxon>Endopterygota</taxon>
        <taxon>Diptera</taxon>
        <taxon>Brachycera</taxon>
        <taxon>Stratiomyomorpha</taxon>
        <taxon>Stratiomyidae</taxon>
        <taxon>Hermetiinae</taxon>
        <taxon>Hermetia</taxon>
    </lineage>
</organism>
<dbReference type="InParanoid" id="A0A7R8UCJ2"/>
<keyword evidence="1" id="KW-0472">Membrane</keyword>
<accession>A0A7R8UCJ2</accession>